<evidence type="ECO:0000313" key="2">
    <source>
        <dbReference type="EMBL" id="OAD90569.1"/>
    </source>
</evidence>
<accession>A0A1A9LB38</accession>
<keyword evidence="1" id="KW-0472">Membrane</keyword>
<evidence type="ECO:0000256" key="1">
    <source>
        <dbReference type="SAM" id="Phobius"/>
    </source>
</evidence>
<keyword evidence="3" id="KW-1185">Reference proteome</keyword>
<dbReference type="AlphaFoldDB" id="A0A1A9LB38"/>
<dbReference type="Proteomes" id="UP000077552">
    <property type="component" value="Unassembled WGS sequence"/>
</dbReference>
<reference evidence="2 3" key="1">
    <citation type="submission" date="2016-05" db="EMBL/GenBank/DDBJ databases">
        <title>Genome sequencing of Vitellibacter soesokkakensis RSSK-12.</title>
        <authorList>
            <person name="Thevarajoo S."/>
            <person name="Selvaratnam C."/>
            <person name="Goh K.M."/>
            <person name="Chan K.-G."/>
            <person name="Chong C.S."/>
        </authorList>
    </citation>
    <scope>NUCLEOTIDE SEQUENCE [LARGE SCALE GENOMIC DNA]</scope>
    <source>
        <strain evidence="2 3">RSSK-12</strain>
    </source>
</reference>
<gene>
    <name evidence="2" type="ORF">A7A78_14415</name>
</gene>
<organism evidence="2 3">
    <name type="scientific">Aequorivita soesokkakensis</name>
    <dbReference type="NCBI Taxonomy" id="1385699"/>
    <lineage>
        <taxon>Bacteria</taxon>
        <taxon>Pseudomonadati</taxon>
        <taxon>Bacteroidota</taxon>
        <taxon>Flavobacteriia</taxon>
        <taxon>Flavobacteriales</taxon>
        <taxon>Flavobacteriaceae</taxon>
        <taxon>Aequorivita</taxon>
    </lineage>
</organism>
<protein>
    <submittedName>
        <fullName evidence="2">Uncharacterized protein</fullName>
    </submittedName>
</protein>
<name>A0A1A9LB38_9FLAO</name>
<sequence length="65" mass="7694">MIIFCFLNFVKFHENQKTFPFIIVYGVVGLRFKILIFIKDFRNEKIITNFTVLITMCGAVRKFAV</sequence>
<keyword evidence="1" id="KW-1133">Transmembrane helix</keyword>
<keyword evidence="1" id="KW-0812">Transmembrane</keyword>
<dbReference type="STRING" id="1385699.A7A78_14415"/>
<evidence type="ECO:0000313" key="3">
    <source>
        <dbReference type="Proteomes" id="UP000077552"/>
    </source>
</evidence>
<proteinExistence type="predicted"/>
<feature type="transmembrane region" description="Helical" evidence="1">
    <location>
        <begin position="19"/>
        <end position="38"/>
    </location>
</feature>
<dbReference type="EMBL" id="LXIE01000036">
    <property type="protein sequence ID" value="OAD90569.1"/>
    <property type="molecule type" value="Genomic_DNA"/>
</dbReference>
<comment type="caution">
    <text evidence="2">The sequence shown here is derived from an EMBL/GenBank/DDBJ whole genome shotgun (WGS) entry which is preliminary data.</text>
</comment>